<evidence type="ECO:0000313" key="2">
    <source>
        <dbReference type="EMBL" id="KAK4803560.1"/>
    </source>
</evidence>
<dbReference type="Proteomes" id="UP001346149">
    <property type="component" value="Unassembled WGS sequence"/>
</dbReference>
<comment type="caution">
    <text evidence="2">The sequence shown here is derived from an EMBL/GenBank/DDBJ whole genome shotgun (WGS) entry which is preliminary data.</text>
</comment>
<dbReference type="AlphaFoldDB" id="A0AAN7MWK3"/>
<keyword evidence="1" id="KW-1133">Transmembrane helix</keyword>
<feature type="transmembrane region" description="Helical" evidence="1">
    <location>
        <begin position="241"/>
        <end position="257"/>
    </location>
</feature>
<keyword evidence="1" id="KW-0812">Transmembrane</keyword>
<name>A0AAN7MWK3_TRANT</name>
<sequence length="383" mass="43841">MPKLRGVSILPTPPIRSSSQDLTYKFARVNVLLAIEKQKMTLVTNHFQGTPVAFPSKHITLKSNKELRLRRCVIKSHAFDDFNGYWGLKRHLCFRVGPPRLYFPKLRPLRVSSFKGSVQNDGSGGDRSGDISNNSVKVTYVSKESKETMAESSNACDMPNSHASRANGEVSGSAAIHKLFRKWLTMLTMQSSDQAVDEILGEGPLPRDILGTQNETLMEEKSGALKTLWGHFWDLDATIKFPLLMFIPLYLAVNVTYGREVSKELIPLWVFGPLLIALYIKILRGLCSLYVFTFKQTINVVMNLPVYYMMAYGYVAQGKLKEAFIARVYQPMVDLTNLDYKELSRRKLKELQNWLLEKYLDFVESIWPYYCRTIRFLKRANLI</sequence>
<gene>
    <name evidence="2" type="ORF">SAY86_003377</name>
</gene>
<organism evidence="2 3">
    <name type="scientific">Trapa natans</name>
    <name type="common">Water chestnut</name>
    <dbReference type="NCBI Taxonomy" id="22666"/>
    <lineage>
        <taxon>Eukaryota</taxon>
        <taxon>Viridiplantae</taxon>
        <taxon>Streptophyta</taxon>
        <taxon>Embryophyta</taxon>
        <taxon>Tracheophyta</taxon>
        <taxon>Spermatophyta</taxon>
        <taxon>Magnoliopsida</taxon>
        <taxon>eudicotyledons</taxon>
        <taxon>Gunneridae</taxon>
        <taxon>Pentapetalae</taxon>
        <taxon>rosids</taxon>
        <taxon>malvids</taxon>
        <taxon>Myrtales</taxon>
        <taxon>Lythraceae</taxon>
        <taxon>Trapa</taxon>
    </lineage>
</organism>
<proteinExistence type="predicted"/>
<protein>
    <submittedName>
        <fullName evidence="2">Uncharacterized protein</fullName>
    </submittedName>
</protein>
<keyword evidence="1" id="KW-0472">Membrane</keyword>
<reference evidence="2 3" key="1">
    <citation type="journal article" date="2023" name="Hortic Res">
        <title>Pangenome of water caltrop reveals structural variations and asymmetric subgenome divergence after allopolyploidization.</title>
        <authorList>
            <person name="Zhang X."/>
            <person name="Chen Y."/>
            <person name="Wang L."/>
            <person name="Yuan Y."/>
            <person name="Fang M."/>
            <person name="Shi L."/>
            <person name="Lu R."/>
            <person name="Comes H.P."/>
            <person name="Ma Y."/>
            <person name="Chen Y."/>
            <person name="Huang G."/>
            <person name="Zhou Y."/>
            <person name="Zheng Z."/>
            <person name="Qiu Y."/>
        </authorList>
    </citation>
    <scope>NUCLEOTIDE SEQUENCE [LARGE SCALE GENOMIC DNA]</scope>
    <source>
        <strain evidence="2">F231</strain>
    </source>
</reference>
<evidence type="ECO:0000256" key="1">
    <source>
        <dbReference type="SAM" id="Phobius"/>
    </source>
</evidence>
<dbReference type="PANTHER" id="PTHR48223">
    <property type="entry name" value="DEFECTIVE 2759, PUTATIVE ISOFORM 1-RELATED"/>
    <property type="match status" value="1"/>
</dbReference>
<feature type="transmembrane region" description="Helical" evidence="1">
    <location>
        <begin position="269"/>
        <end position="292"/>
    </location>
</feature>
<dbReference type="EMBL" id="JAXQNO010000001">
    <property type="protein sequence ID" value="KAK4803560.1"/>
    <property type="molecule type" value="Genomic_DNA"/>
</dbReference>
<evidence type="ECO:0000313" key="3">
    <source>
        <dbReference type="Proteomes" id="UP001346149"/>
    </source>
</evidence>
<accession>A0AAN7MWK3</accession>
<keyword evidence="3" id="KW-1185">Reference proteome</keyword>
<dbReference type="PANTHER" id="PTHR48223:SF1">
    <property type="entry name" value="ABC TRANSMEMBRANE TYPE-1 DOMAIN-CONTAINING PROTEIN"/>
    <property type="match status" value="1"/>
</dbReference>